<dbReference type="SMART" id="SM00989">
    <property type="entry name" value="V4R"/>
    <property type="match status" value="1"/>
</dbReference>
<name>A0ABR7A0Z7_9BURK</name>
<dbReference type="PANTHER" id="PTHR45655:SF13">
    <property type="entry name" value="SOLUBLE GUANYLATE CYCLASE GCY-32-RELATED"/>
    <property type="match status" value="1"/>
</dbReference>
<organism evidence="2 3">
    <name type="scientific">Undibacterium curvum</name>
    <dbReference type="NCBI Taxonomy" id="2762294"/>
    <lineage>
        <taxon>Bacteria</taxon>
        <taxon>Pseudomonadati</taxon>
        <taxon>Pseudomonadota</taxon>
        <taxon>Betaproteobacteria</taxon>
        <taxon>Burkholderiales</taxon>
        <taxon>Oxalobacteraceae</taxon>
        <taxon>Undibacterium</taxon>
    </lineage>
</organism>
<reference evidence="2 3" key="1">
    <citation type="submission" date="2020-08" db="EMBL/GenBank/DDBJ databases">
        <title>Novel species isolated from subtropical streams in China.</title>
        <authorList>
            <person name="Lu H."/>
        </authorList>
    </citation>
    <scope>NUCLEOTIDE SEQUENCE [LARGE SCALE GENOMIC DNA]</scope>
    <source>
        <strain evidence="2 3">CY22W</strain>
    </source>
</reference>
<proteinExistence type="predicted"/>
<dbReference type="InterPro" id="IPR038158">
    <property type="entry name" value="H-NOX_domain_sf"/>
</dbReference>
<evidence type="ECO:0000259" key="1">
    <source>
        <dbReference type="SMART" id="SM00989"/>
    </source>
</evidence>
<dbReference type="InterPro" id="IPR011644">
    <property type="entry name" value="Heme_NO-bd"/>
</dbReference>
<dbReference type="SUPFAM" id="SSF111126">
    <property type="entry name" value="Ligand-binding domain in the NO signalling and Golgi transport"/>
    <property type="match status" value="1"/>
</dbReference>
<keyword evidence="3" id="KW-1185">Reference proteome</keyword>
<evidence type="ECO:0000313" key="2">
    <source>
        <dbReference type="EMBL" id="MBC3930519.1"/>
    </source>
</evidence>
<gene>
    <name evidence="2" type="ORF">H8K43_02445</name>
</gene>
<dbReference type="PANTHER" id="PTHR45655">
    <property type="entry name" value="GUANYLATE CYCLASE SOLUBLE SUBUNIT BETA-2"/>
    <property type="match status" value="1"/>
</dbReference>
<sequence length="182" mass="20809">MQGSIFTALSDMVIEKLGMHMWDEVLTELNPVSGGIYTAGQQYEDAELLGLVALLSKKTNLPATQLVEAFGEFLFSRLYNSLPPELRQLNDLRPFLLSVDKVIHKEVRRLYPDAYLPSFDYDNSNEQMLVMYYQSRRKLCHAAVGLIKGAAAQFSQQIQIEHPECMHDGAERCRLHIHFHQP</sequence>
<evidence type="ECO:0000313" key="3">
    <source>
        <dbReference type="Proteomes" id="UP000654304"/>
    </source>
</evidence>
<dbReference type="Gene3D" id="3.90.1520.10">
    <property type="entry name" value="H-NOX domain"/>
    <property type="match status" value="1"/>
</dbReference>
<accession>A0ABR7A0Z7</accession>
<protein>
    <submittedName>
        <fullName evidence="2">Heme NO-binding domain-containing protein</fullName>
    </submittedName>
</protein>
<dbReference type="RefSeq" id="WP_186902385.1">
    <property type="nucleotide sequence ID" value="NZ_JACOGD010000001.1"/>
</dbReference>
<dbReference type="InterPro" id="IPR004096">
    <property type="entry name" value="V4R"/>
</dbReference>
<dbReference type="Pfam" id="PF07700">
    <property type="entry name" value="HNOB"/>
    <property type="match status" value="1"/>
</dbReference>
<dbReference type="Proteomes" id="UP000654304">
    <property type="component" value="Unassembled WGS sequence"/>
</dbReference>
<feature type="domain" description="4-vinyl reductase 4VR" evidence="1">
    <location>
        <begin position="118"/>
        <end position="179"/>
    </location>
</feature>
<dbReference type="InterPro" id="IPR024096">
    <property type="entry name" value="NO_sig/Golgi_transp_ligand-bd"/>
</dbReference>
<dbReference type="EMBL" id="JACOGD010000001">
    <property type="protein sequence ID" value="MBC3930519.1"/>
    <property type="molecule type" value="Genomic_DNA"/>
</dbReference>
<comment type="caution">
    <text evidence="2">The sequence shown here is derived from an EMBL/GenBank/DDBJ whole genome shotgun (WGS) entry which is preliminary data.</text>
</comment>